<name>A0AAP0DDT6_9ASTR</name>
<dbReference type="AlphaFoldDB" id="A0AAP0DDT6"/>
<evidence type="ECO:0008006" key="4">
    <source>
        <dbReference type="Google" id="ProtNLM"/>
    </source>
</evidence>
<protein>
    <recommendedName>
        <fullName evidence="4">F-box domain-containing protein</fullName>
    </recommendedName>
</protein>
<evidence type="ECO:0000313" key="2">
    <source>
        <dbReference type="EMBL" id="KAK9073069.1"/>
    </source>
</evidence>
<sequence>MAGFWSLNDEILSLIITLLVTSADGATDLARLSATCRKFLALSRMSKVLKVVNFENISIDDYEDHRHRKGLLCLCARAGNPAAESMLGKALLHNDAFFWRVILEHDRPRLARVPQASGLLCHQKLVRRFICDASDTDIAPMRIPLFSYMISILGYDVAWLSGILLAVSNMCCYYLEELEDVVSFEQMPPLRGIDMALAWLTPPSGEAHRAEVLEIYDKMVPGLE</sequence>
<keyword evidence="1" id="KW-0732">Signal</keyword>
<evidence type="ECO:0000313" key="3">
    <source>
        <dbReference type="Proteomes" id="UP001408789"/>
    </source>
</evidence>
<feature type="signal peptide" evidence="1">
    <location>
        <begin position="1"/>
        <end position="25"/>
    </location>
</feature>
<feature type="chain" id="PRO_5042997890" description="F-box domain-containing protein" evidence="1">
    <location>
        <begin position="26"/>
        <end position="224"/>
    </location>
</feature>
<comment type="caution">
    <text evidence="2">The sequence shown here is derived from an EMBL/GenBank/DDBJ whole genome shotgun (WGS) entry which is preliminary data.</text>
</comment>
<proteinExistence type="predicted"/>
<keyword evidence="3" id="KW-1185">Reference proteome</keyword>
<dbReference type="EMBL" id="JBCNJP010000009">
    <property type="protein sequence ID" value="KAK9073069.1"/>
    <property type="molecule type" value="Genomic_DNA"/>
</dbReference>
<evidence type="ECO:0000256" key="1">
    <source>
        <dbReference type="SAM" id="SignalP"/>
    </source>
</evidence>
<accession>A0AAP0DDT6</accession>
<dbReference type="Proteomes" id="UP001408789">
    <property type="component" value="Unassembled WGS sequence"/>
</dbReference>
<organism evidence="2 3">
    <name type="scientific">Deinandra increscens subsp. villosa</name>
    <dbReference type="NCBI Taxonomy" id="3103831"/>
    <lineage>
        <taxon>Eukaryota</taxon>
        <taxon>Viridiplantae</taxon>
        <taxon>Streptophyta</taxon>
        <taxon>Embryophyta</taxon>
        <taxon>Tracheophyta</taxon>
        <taxon>Spermatophyta</taxon>
        <taxon>Magnoliopsida</taxon>
        <taxon>eudicotyledons</taxon>
        <taxon>Gunneridae</taxon>
        <taxon>Pentapetalae</taxon>
        <taxon>asterids</taxon>
        <taxon>campanulids</taxon>
        <taxon>Asterales</taxon>
        <taxon>Asteraceae</taxon>
        <taxon>Asteroideae</taxon>
        <taxon>Heliantheae alliance</taxon>
        <taxon>Madieae</taxon>
        <taxon>Madiinae</taxon>
        <taxon>Deinandra</taxon>
    </lineage>
</organism>
<reference evidence="2 3" key="1">
    <citation type="submission" date="2024-04" db="EMBL/GenBank/DDBJ databases">
        <title>The reference genome of an endangered Asteraceae, Deinandra increscens subsp. villosa, native to the Central Coast of California.</title>
        <authorList>
            <person name="Guilliams M."/>
            <person name="Hasenstab-Lehman K."/>
            <person name="Meyer R."/>
            <person name="Mcevoy S."/>
        </authorList>
    </citation>
    <scope>NUCLEOTIDE SEQUENCE [LARGE SCALE GENOMIC DNA]</scope>
    <source>
        <tissue evidence="2">Leaf</tissue>
    </source>
</reference>
<gene>
    <name evidence="2" type="ORF">SSX86_007391</name>
</gene>